<organism evidence="2 4">
    <name type="scientific">Puccinia coronata f. sp. avenae</name>
    <dbReference type="NCBI Taxonomy" id="200324"/>
    <lineage>
        <taxon>Eukaryota</taxon>
        <taxon>Fungi</taxon>
        <taxon>Dikarya</taxon>
        <taxon>Basidiomycota</taxon>
        <taxon>Pucciniomycotina</taxon>
        <taxon>Pucciniomycetes</taxon>
        <taxon>Pucciniales</taxon>
        <taxon>Pucciniaceae</taxon>
        <taxon>Puccinia</taxon>
    </lineage>
</organism>
<dbReference type="EMBL" id="PGCJ01001135">
    <property type="protein sequence ID" value="PLW08900.1"/>
    <property type="molecule type" value="Genomic_DNA"/>
</dbReference>
<comment type="caution">
    <text evidence="2">The sequence shown here is derived from an EMBL/GenBank/DDBJ whole genome shotgun (WGS) entry which is preliminary data.</text>
</comment>
<dbReference type="Proteomes" id="UP000235388">
    <property type="component" value="Unassembled WGS sequence"/>
</dbReference>
<dbReference type="AlphaFoldDB" id="A0A2N5S6N7"/>
<dbReference type="Proteomes" id="UP000235392">
    <property type="component" value="Unassembled WGS sequence"/>
</dbReference>
<dbReference type="SUPFAM" id="SSF52540">
    <property type="entry name" value="P-loop containing nucleoside triphosphate hydrolases"/>
    <property type="match status" value="1"/>
</dbReference>
<feature type="compositionally biased region" description="Basic and acidic residues" evidence="1">
    <location>
        <begin position="1"/>
        <end position="10"/>
    </location>
</feature>
<gene>
    <name evidence="2" type="ORF">PCANC_24325</name>
    <name evidence="3" type="ORF">PCASD_04958</name>
</gene>
<keyword evidence="4" id="KW-1185">Reference proteome</keyword>
<sequence length="224" mass="24469">MGSDSEHSDVDSSPSPSVVGGLDARRPVFFAPVASDSTNLETSLSNVVNQEAPLNNETDNTNLEPELPDDLIIAIRLKALAEKRITLRRDILGLSHQSLKAFIRDDSRKLYGDEPKDAQVEAVAALVDGHHTFFLAGTGFGKTRIAEMYHNLFQPYQKLIVVVLNPLDSLGDNQVDEKGSVGVELSEINLTQNVLDNALAKHIISGAFEFVYLVSIRSSIKLSK</sequence>
<accession>A0A2N5S6N7</accession>
<dbReference type="STRING" id="200324.A0A2N5S6N7"/>
<dbReference type="EMBL" id="PGCI01000027">
    <property type="protein sequence ID" value="PLW47964.1"/>
    <property type="molecule type" value="Genomic_DNA"/>
</dbReference>
<dbReference type="OrthoDB" id="2505066at2759"/>
<feature type="compositionally biased region" description="Low complexity" evidence="1">
    <location>
        <begin position="11"/>
        <end position="21"/>
    </location>
</feature>
<name>A0A2N5S6N7_9BASI</name>
<proteinExistence type="predicted"/>
<evidence type="ECO:0000313" key="5">
    <source>
        <dbReference type="Proteomes" id="UP000235392"/>
    </source>
</evidence>
<evidence type="ECO:0008006" key="6">
    <source>
        <dbReference type="Google" id="ProtNLM"/>
    </source>
</evidence>
<dbReference type="Gene3D" id="3.40.50.300">
    <property type="entry name" value="P-loop containing nucleotide triphosphate hydrolases"/>
    <property type="match status" value="1"/>
</dbReference>
<evidence type="ECO:0000313" key="2">
    <source>
        <dbReference type="EMBL" id="PLW08900.1"/>
    </source>
</evidence>
<evidence type="ECO:0000313" key="3">
    <source>
        <dbReference type="EMBL" id="PLW47964.1"/>
    </source>
</evidence>
<evidence type="ECO:0000256" key="1">
    <source>
        <dbReference type="SAM" id="MobiDB-lite"/>
    </source>
</evidence>
<dbReference type="InterPro" id="IPR027417">
    <property type="entry name" value="P-loop_NTPase"/>
</dbReference>
<evidence type="ECO:0000313" key="4">
    <source>
        <dbReference type="Proteomes" id="UP000235388"/>
    </source>
</evidence>
<feature type="region of interest" description="Disordered" evidence="1">
    <location>
        <begin position="1"/>
        <end position="22"/>
    </location>
</feature>
<reference evidence="4 5" key="1">
    <citation type="submission" date="2017-11" db="EMBL/GenBank/DDBJ databases">
        <title>De novo assembly and phasing of dikaryotic genomes from two isolates of Puccinia coronata f. sp. avenae, the causal agent of oat crown rust.</title>
        <authorList>
            <person name="Miller M.E."/>
            <person name="Zhang Y."/>
            <person name="Omidvar V."/>
            <person name="Sperschneider J."/>
            <person name="Schwessinger B."/>
            <person name="Raley C."/>
            <person name="Palmer J.M."/>
            <person name="Garnica D."/>
            <person name="Upadhyaya N."/>
            <person name="Rathjen J."/>
            <person name="Taylor J.M."/>
            <person name="Park R.F."/>
            <person name="Dodds P.N."/>
            <person name="Hirsch C.D."/>
            <person name="Kianian S.F."/>
            <person name="Figueroa M."/>
        </authorList>
    </citation>
    <scope>NUCLEOTIDE SEQUENCE [LARGE SCALE GENOMIC DNA]</scope>
    <source>
        <strain evidence="2">12NC29</strain>
        <strain evidence="3">12SD80</strain>
    </source>
</reference>
<protein>
    <recommendedName>
        <fullName evidence="6">ATP-dependent DNA helicase sgs1</fullName>
    </recommendedName>
</protein>